<keyword evidence="1" id="KW-0808">Transferase</keyword>
<dbReference type="Proteomes" id="UP000240372">
    <property type="component" value="Segment"/>
</dbReference>
<dbReference type="KEGG" id="vg:54986169"/>
<dbReference type="RefSeq" id="YP_009795803.1">
    <property type="nucleotide sequence ID" value="NC_047895.1"/>
</dbReference>
<name>A0A2H4P6F0_9CAUD</name>
<sequence>MHKVNAIDIMNAINAIKALPICELDKRQSMLIDLLVEMVNNETCDGEITKLDKPLEYQDWWTTLRGLTTDAGFTMLGNGHFSAAYSHPLLPNRVIKVGFKKEDSGAAYIAFCRMYQGRAGIPNVYDVQRHSGCYTVVLDALNECEREDNYEHDKYAEIASDIIDCNSDMHDWRGGWVGEFVETCKLIRKFFEGIASFDMHSGNIMFDDNDVPYITDPVSFSQKKDGGAFSMDPEELIKEVEEVARQKEIDRAKERKARHVARLEVRRIKRRRRKARKAHIAKRERMAAQWRMNERRERRNHEVAVDVLGRTNNAMLWAHMFAGDFKALEERIAAHWFQADRMAIANGLQLNIDKKLDAMLMG</sequence>
<keyword evidence="1" id="KW-0418">Kinase</keyword>
<reference evidence="1 2" key="1">
    <citation type="submission" date="2017-11" db="EMBL/GenBank/DDBJ databases">
        <title>Escherichia phage EG1, complete genome.</title>
        <authorList>
            <consortium name="Key Laboratory of Pathogen Biology of Jiangsu Province"/>
            <person name="Gu Y."/>
            <person name="Liu X."/>
        </authorList>
    </citation>
    <scope>NUCLEOTIDE SEQUENCE [LARGE SCALE GENOMIC DNA]</scope>
</reference>
<dbReference type="GO" id="GO:0016301">
    <property type="term" value="F:kinase activity"/>
    <property type="evidence" value="ECO:0007669"/>
    <property type="project" value="UniProtKB-KW"/>
</dbReference>
<evidence type="ECO:0000313" key="2">
    <source>
        <dbReference type="Proteomes" id="UP000240372"/>
    </source>
</evidence>
<dbReference type="EMBL" id="MG488277">
    <property type="protein sequence ID" value="ATW57715.1"/>
    <property type="molecule type" value="Genomic_DNA"/>
</dbReference>
<organism evidence="1 2">
    <name type="scientific">Escherichia phage EG1</name>
    <dbReference type="NCBI Taxonomy" id="2053563"/>
    <lineage>
        <taxon>Viruses</taxon>
        <taxon>Duplodnaviria</taxon>
        <taxon>Heunggongvirae</taxon>
        <taxon>Uroviricota</taxon>
        <taxon>Caudoviricetes</taxon>
        <taxon>Autographivirales</taxon>
        <taxon>Autotranscriptaviridae</taxon>
        <taxon>Studiervirinae</taxon>
        <taxon>Teseptimavirus</taxon>
        <taxon>Teseptimavirus EG1</taxon>
    </lineage>
</organism>
<accession>A0A2H4P6F0</accession>
<keyword evidence="2" id="KW-1185">Reference proteome</keyword>
<evidence type="ECO:0000313" key="1">
    <source>
        <dbReference type="EMBL" id="ATW57715.1"/>
    </source>
</evidence>
<proteinExistence type="predicted"/>
<protein>
    <submittedName>
        <fullName evidence="1">Protein kinase</fullName>
    </submittedName>
</protein>
<dbReference type="GeneID" id="54986169"/>